<reference evidence="1 2" key="1">
    <citation type="submission" date="2016-10" db="EMBL/GenBank/DDBJ databases">
        <authorList>
            <person name="de Groot N.N."/>
        </authorList>
    </citation>
    <scope>NUCLEOTIDE SEQUENCE [LARGE SCALE GENOMIC DNA]</scope>
    <source>
        <strain evidence="1 2">DSM 2895</strain>
    </source>
</reference>
<evidence type="ECO:0008006" key="3">
    <source>
        <dbReference type="Google" id="ProtNLM"/>
    </source>
</evidence>
<dbReference type="EMBL" id="FNED01000039">
    <property type="protein sequence ID" value="SDK10498.1"/>
    <property type="molecule type" value="Genomic_DNA"/>
</dbReference>
<evidence type="ECO:0000313" key="1">
    <source>
        <dbReference type="EMBL" id="SDK10498.1"/>
    </source>
</evidence>
<evidence type="ECO:0000313" key="2">
    <source>
        <dbReference type="Proteomes" id="UP000182836"/>
    </source>
</evidence>
<protein>
    <recommendedName>
        <fullName evidence="3">Nudix hydrolase domain-containing protein</fullName>
    </recommendedName>
</protein>
<dbReference type="OrthoDB" id="9810648at2"/>
<accession>A0A1G8Z651</accession>
<gene>
    <name evidence="1" type="ORF">SAMN04487909_1392</name>
</gene>
<dbReference type="SUPFAM" id="SSF55811">
    <property type="entry name" value="Nudix"/>
    <property type="match status" value="1"/>
</dbReference>
<dbReference type="InterPro" id="IPR015797">
    <property type="entry name" value="NUDIX_hydrolase-like_dom_sf"/>
</dbReference>
<dbReference type="Gene3D" id="3.90.79.10">
    <property type="entry name" value="Nucleoside Triphosphate Pyrophosphohydrolase"/>
    <property type="match status" value="1"/>
</dbReference>
<organism evidence="1 2">
    <name type="scientific">Aneurinibacillus migulanus</name>
    <name type="common">Bacillus migulanus</name>
    <dbReference type="NCBI Taxonomy" id="47500"/>
    <lineage>
        <taxon>Bacteria</taxon>
        <taxon>Bacillati</taxon>
        <taxon>Bacillota</taxon>
        <taxon>Bacilli</taxon>
        <taxon>Bacillales</taxon>
        <taxon>Paenibacillaceae</taxon>
        <taxon>Aneurinibacillus group</taxon>
        <taxon>Aneurinibacillus</taxon>
    </lineage>
</organism>
<sequence length="76" mass="8758">MGLSCLIHNLIDVWVYEVLEGKNVLIITYLCKCTDTLNVEISEEHSAFNWFSMSEIETVNMPKGYMDSIKKATKLR</sequence>
<dbReference type="Proteomes" id="UP000182836">
    <property type="component" value="Unassembled WGS sequence"/>
</dbReference>
<name>A0A1G8Z651_ANEMI</name>
<proteinExistence type="predicted"/>
<dbReference type="AlphaFoldDB" id="A0A1G8Z651"/>